<reference evidence="3 4" key="1">
    <citation type="submission" date="2019-01" db="EMBL/GenBank/DDBJ databases">
        <title>Genome sequences of marine Pseudoalteromonas species.</title>
        <authorList>
            <person name="Boraston A.B."/>
            <person name="Hehemann J.-H."/>
            <person name="Vickers C.J."/>
            <person name="Salama-Alber O."/>
            <person name="Abe K."/>
            <person name="Hettle A.J."/>
        </authorList>
    </citation>
    <scope>NUCLEOTIDE SEQUENCE [LARGE SCALE GENOMIC DNA]</scope>
    <source>
        <strain evidence="2 4">PS42</strain>
        <strain evidence="1 3">PS47</strain>
    </source>
</reference>
<dbReference type="Proteomes" id="UP000322915">
    <property type="component" value="Unassembled WGS sequence"/>
</dbReference>
<accession>A0A833AHS6</accession>
<dbReference type="EMBL" id="SEUJ01000067">
    <property type="protein sequence ID" value="KAA1157096.1"/>
    <property type="molecule type" value="Genomic_DNA"/>
</dbReference>
<evidence type="ECO:0000313" key="4">
    <source>
        <dbReference type="Proteomes" id="UP000324162"/>
    </source>
</evidence>
<dbReference type="Gene3D" id="3.40.50.1820">
    <property type="entry name" value="alpha/beta hydrolase"/>
    <property type="match status" value="1"/>
</dbReference>
<evidence type="ECO:0000313" key="2">
    <source>
        <dbReference type="EMBL" id="KAA1159364.1"/>
    </source>
</evidence>
<organism evidence="2 4">
    <name type="scientific">Pseudoalteromonas fuliginea</name>
    <dbReference type="NCBI Taxonomy" id="1872678"/>
    <lineage>
        <taxon>Bacteria</taxon>
        <taxon>Pseudomonadati</taxon>
        <taxon>Pseudomonadota</taxon>
        <taxon>Gammaproteobacteria</taxon>
        <taxon>Alteromonadales</taxon>
        <taxon>Pseudoalteromonadaceae</taxon>
        <taxon>Pseudoalteromonas</taxon>
    </lineage>
</organism>
<dbReference type="SUPFAM" id="SSF53474">
    <property type="entry name" value="alpha/beta-Hydrolases"/>
    <property type="match status" value="1"/>
</dbReference>
<comment type="caution">
    <text evidence="2">The sequence shown here is derived from an EMBL/GenBank/DDBJ whole genome shotgun (WGS) entry which is preliminary data.</text>
</comment>
<dbReference type="RefSeq" id="WP_033037785.1">
    <property type="nucleotide sequence ID" value="NZ_SEUJ01000067.1"/>
</dbReference>
<dbReference type="InterPro" id="IPR029058">
    <property type="entry name" value="AB_hydrolase_fold"/>
</dbReference>
<proteinExistence type="predicted"/>
<evidence type="ECO:0000313" key="1">
    <source>
        <dbReference type="EMBL" id="KAA1157096.1"/>
    </source>
</evidence>
<dbReference type="AlphaFoldDB" id="A0A833AHS6"/>
<keyword evidence="2" id="KW-0378">Hydrolase</keyword>
<keyword evidence="3" id="KW-1185">Reference proteome</keyword>
<name>A0A833AHS6_9GAMM</name>
<evidence type="ECO:0000313" key="3">
    <source>
        <dbReference type="Proteomes" id="UP000322915"/>
    </source>
</evidence>
<gene>
    <name evidence="2" type="ORF">EU508_12395</name>
    <name evidence="1" type="ORF">EU509_08765</name>
</gene>
<dbReference type="GO" id="GO:0016787">
    <property type="term" value="F:hydrolase activity"/>
    <property type="evidence" value="ECO:0007669"/>
    <property type="project" value="UniProtKB-KW"/>
</dbReference>
<sequence>MFKEKCFIIFTLLFSSFSYGSEIFDSLPDTINSSDKYVFYSHGFIVEGIDPKPVHERWGQYNFPAIKKELGDSSYHLIATHRPAKTHPFKYAEQLSKQVTKLLKNGVLASNITLVGFSRGGFITAIASSNLKNMDINFVILAACTSGLAKRAEIAIYGHLLSVYETSDSVGSCDDVVARNLGTVSSYKEVSISTGKEHGAFFIPRKEWIVPVKAWLKRKKPQ</sequence>
<dbReference type="Proteomes" id="UP000324162">
    <property type="component" value="Unassembled WGS sequence"/>
</dbReference>
<protein>
    <submittedName>
        <fullName evidence="2">Alpha/beta hydrolase</fullName>
    </submittedName>
</protein>
<dbReference type="EMBL" id="SEUK01000051">
    <property type="protein sequence ID" value="KAA1159364.1"/>
    <property type="molecule type" value="Genomic_DNA"/>
</dbReference>